<evidence type="ECO:0000313" key="3">
    <source>
        <dbReference type="EMBL" id="NKG19845.1"/>
    </source>
</evidence>
<organism evidence="3 4">
    <name type="scientific">Paeniglutamicibacter terrestris</name>
    <dbReference type="NCBI Taxonomy" id="2723403"/>
    <lineage>
        <taxon>Bacteria</taxon>
        <taxon>Bacillati</taxon>
        <taxon>Actinomycetota</taxon>
        <taxon>Actinomycetes</taxon>
        <taxon>Micrococcales</taxon>
        <taxon>Micrococcaceae</taxon>
        <taxon>Paeniglutamicibacter</taxon>
    </lineage>
</organism>
<feature type="chain" id="PRO_5046168053" evidence="2">
    <location>
        <begin position="31"/>
        <end position="425"/>
    </location>
</feature>
<feature type="signal peptide" evidence="2">
    <location>
        <begin position="1"/>
        <end position="30"/>
    </location>
</feature>
<dbReference type="PANTHER" id="PTHR43649">
    <property type="entry name" value="ARABINOSE-BINDING PROTEIN-RELATED"/>
    <property type="match status" value="1"/>
</dbReference>
<dbReference type="Pfam" id="PF13416">
    <property type="entry name" value="SBP_bac_8"/>
    <property type="match status" value="1"/>
</dbReference>
<sequence length="425" mass="45585">MMKFARLAKFTAAASIAALALTGCGGNGNAADANGDVTLRFSWWGSESRSAATQKIIDAFEAKNPGIKIQGEYGDWGGYWDKLATQVASNDAPDIIQMDDKYLREYADRGALLDLSDIDVSKFDEAAITNGTTEDGVVGITTGINAMAMMANPTLFKEAGVELPDDKTWTWDDYSDISAKITKNTKVFGATGPNEPAGFQFWLRQDGKSLTTAEGTLGFEPADAVSYFEMLKGLMEAEAIPSASGIAEDQSPGPDRSLTGTNGAAMGMWWTNQLTALSGASGEDLVPLRMPGRSGEAGGSQTFFKSSMFMSATKGTKHPEEVKKFIDFMVNSEEAGLLNLADRGLPSNLDVRKAVVAALDGADARSAEFMADIEDEIAAAEPVPPRGFSGLQDILYRYGLEVFFGRLSTEDAAQKMYEEMKIEIS</sequence>
<reference evidence="3 4" key="1">
    <citation type="submission" date="2020-04" db="EMBL/GenBank/DDBJ databases">
        <title>Paeniglutamicibacter sp. ANT13_2, a novel actinomycete isolated from sediment in Antarctica.</title>
        <authorList>
            <person name="Sakdapetsiri C."/>
            <person name="Pinyakong O."/>
        </authorList>
    </citation>
    <scope>NUCLEOTIDE SEQUENCE [LARGE SCALE GENOMIC DNA]</scope>
    <source>
        <strain evidence="3 4">ANT13_2</strain>
    </source>
</reference>
<name>A0ABX1G2F1_9MICC</name>
<protein>
    <submittedName>
        <fullName evidence="3">Extracellular solute-binding protein</fullName>
    </submittedName>
</protein>
<evidence type="ECO:0000256" key="2">
    <source>
        <dbReference type="SAM" id="SignalP"/>
    </source>
</evidence>
<feature type="region of interest" description="Disordered" evidence="1">
    <location>
        <begin position="243"/>
        <end position="262"/>
    </location>
</feature>
<evidence type="ECO:0000313" key="4">
    <source>
        <dbReference type="Proteomes" id="UP000746595"/>
    </source>
</evidence>
<keyword evidence="4" id="KW-1185">Reference proteome</keyword>
<dbReference type="PANTHER" id="PTHR43649:SF11">
    <property type="entry name" value="ABC TRANSPORTER SUBSTRATE-BINDING PROTEIN YESO-RELATED"/>
    <property type="match status" value="1"/>
</dbReference>
<dbReference type="Proteomes" id="UP000746595">
    <property type="component" value="Unassembled WGS sequence"/>
</dbReference>
<dbReference type="SUPFAM" id="SSF53850">
    <property type="entry name" value="Periplasmic binding protein-like II"/>
    <property type="match status" value="1"/>
</dbReference>
<gene>
    <name evidence="3" type="ORF">HED64_03850</name>
</gene>
<accession>A0ABX1G2F1</accession>
<comment type="caution">
    <text evidence="3">The sequence shown here is derived from an EMBL/GenBank/DDBJ whole genome shotgun (WGS) entry which is preliminary data.</text>
</comment>
<evidence type="ECO:0000256" key="1">
    <source>
        <dbReference type="SAM" id="MobiDB-lite"/>
    </source>
</evidence>
<dbReference type="Gene3D" id="3.40.190.10">
    <property type="entry name" value="Periplasmic binding protein-like II"/>
    <property type="match status" value="2"/>
</dbReference>
<keyword evidence="2" id="KW-0732">Signal</keyword>
<dbReference type="EMBL" id="JAAWVT010000001">
    <property type="protein sequence ID" value="NKG19845.1"/>
    <property type="molecule type" value="Genomic_DNA"/>
</dbReference>
<dbReference type="InterPro" id="IPR006059">
    <property type="entry name" value="SBP"/>
</dbReference>
<proteinExistence type="predicted"/>
<dbReference type="InterPro" id="IPR050490">
    <property type="entry name" value="Bact_solute-bd_prot1"/>
</dbReference>
<dbReference type="PROSITE" id="PS51257">
    <property type="entry name" value="PROKAR_LIPOPROTEIN"/>
    <property type="match status" value="1"/>
</dbReference>